<comment type="subcellular location">
    <subcellularLocation>
        <location evidence="1">Membrane</location>
        <topology evidence="1">Multi-pass membrane protein</topology>
    </subcellularLocation>
</comment>
<feature type="transmembrane region" description="Helical" evidence="6">
    <location>
        <begin position="216"/>
        <end position="236"/>
    </location>
</feature>
<protein>
    <submittedName>
        <fullName evidence="7">FtsW/RodA/SpoVE family cell cycle protein</fullName>
    </submittedName>
</protein>
<gene>
    <name evidence="7" type="ORF">WMW72_15070</name>
</gene>
<feature type="transmembrane region" description="Helical" evidence="6">
    <location>
        <begin position="397"/>
        <end position="419"/>
    </location>
</feature>
<keyword evidence="4 6" id="KW-1133">Transmembrane helix</keyword>
<keyword evidence="2 6" id="KW-0812">Transmembrane</keyword>
<evidence type="ECO:0000256" key="2">
    <source>
        <dbReference type="ARBA" id="ARBA00022692"/>
    </source>
</evidence>
<evidence type="ECO:0000256" key="4">
    <source>
        <dbReference type="ARBA" id="ARBA00022989"/>
    </source>
</evidence>
<keyword evidence="8" id="KW-1185">Reference proteome</keyword>
<dbReference type="PANTHER" id="PTHR30474:SF1">
    <property type="entry name" value="PEPTIDOGLYCAN GLYCOSYLTRANSFERASE MRDB"/>
    <property type="match status" value="1"/>
</dbReference>
<feature type="transmembrane region" description="Helical" evidence="6">
    <location>
        <begin position="142"/>
        <end position="160"/>
    </location>
</feature>
<proteinExistence type="predicted"/>
<comment type="caution">
    <text evidence="7">The sequence shown here is derived from an EMBL/GenBank/DDBJ whole genome shotgun (WGS) entry which is preliminary data.</text>
</comment>
<evidence type="ECO:0000313" key="7">
    <source>
        <dbReference type="EMBL" id="MEK8129226.1"/>
    </source>
</evidence>
<feature type="transmembrane region" description="Helical" evidence="6">
    <location>
        <begin position="243"/>
        <end position="263"/>
    </location>
</feature>
<dbReference type="InterPro" id="IPR047928">
    <property type="entry name" value="Perm_prefix_1"/>
</dbReference>
<feature type="transmembrane region" description="Helical" evidence="6">
    <location>
        <begin position="364"/>
        <end position="385"/>
    </location>
</feature>
<name>A0ABU9DLX1_9BACL</name>
<evidence type="ECO:0000256" key="3">
    <source>
        <dbReference type="ARBA" id="ARBA00022960"/>
    </source>
</evidence>
<dbReference type="InterPro" id="IPR001182">
    <property type="entry name" value="FtsW/RodA"/>
</dbReference>
<dbReference type="Proteomes" id="UP001469365">
    <property type="component" value="Unassembled WGS sequence"/>
</dbReference>
<keyword evidence="3" id="KW-0133">Cell shape</keyword>
<dbReference type="PANTHER" id="PTHR30474">
    <property type="entry name" value="CELL CYCLE PROTEIN"/>
    <property type="match status" value="1"/>
</dbReference>
<dbReference type="RefSeq" id="WP_341416327.1">
    <property type="nucleotide sequence ID" value="NZ_JBBPCC010000009.1"/>
</dbReference>
<reference evidence="7 8" key="1">
    <citation type="submission" date="2024-04" db="EMBL/GenBank/DDBJ databases">
        <title>draft genome sequnece of Paenibacillus filicis.</title>
        <authorList>
            <person name="Kim D.-U."/>
        </authorList>
    </citation>
    <scope>NUCLEOTIDE SEQUENCE [LARGE SCALE GENOMIC DNA]</scope>
    <source>
        <strain evidence="7 8">KACC14197</strain>
    </source>
</reference>
<feature type="transmembrane region" description="Helical" evidence="6">
    <location>
        <begin position="331"/>
        <end position="352"/>
    </location>
</feature>
<evidence type="ECO:0000313" key="8">
    <source>
        <dbReference type="Proteomes" id="UP001469365"/>
    </source>
</evidence>
<feature type="transmembrane region" description="Helical" evidence="6">
    <location>
        <begin position="166"/>
        <end position="183"/>
    </location>
</feature>
<evidence type="ECO:0000256" key="1">
    <source>
        <dbReference type="ARBA" id="ARBA00004141"/>
    </source>
</evidence>
<feature type="transmembrane region" description="Helical" evidence="6">
    <location>
        <begin position="190"/>
        <end position="210"/>
    </location>
</feature>
<keyword evidence="5 6" id="KW-0472">Membrane</keyword>
<feature type="transmembrane region" description="Helical" evidence="6">
    <location>
        <begin position="107"/>
        <end position="130"/>
    </location>
</feature>
<dbReference type="Pfam" id="PF01098">
    <property type="entry name" value="FTSW_RODA_SPOVE"/>
    <property type="match status" value="1"/>
</dbReference>
<evidence type="ECO:0000256" key="6">
    <source>
        <dbReference type="SAM" id="Phobius"/>
    </source>
</evidence>
<evidence type="ECO:0000256" key="5">
    <source>
        <dbReference type="ARBA" id="ARBA00023136"/>
    </source>
</evidence>
<organism evidence="7 8">
    <name type="scientific">Paenibacillus filicis</name>
    <dbReference type="NCBI Taxonomy" id="669464"/>
    <lineage>
        <taxon>Bacteria</taxon>
        <taxon>Bacillati</taxon>
        <taxon>Bacillota</taxon>
        <taxon>Bacilli</taxon>
        <taxon>Bacillales</taxon>
        <taxon>Paenibacillaceae</taxon>
        <taxon>Paenibacillus</taxon>
    </lineage>
</organism>
<dbReference type="NCBIfam" id="NF038403">
    <property type="entry name" value="perm_prefix_1"/>
    <property type="match status" value="1"/>
</dbReference>
<sequence>MQRSNPISQYIKTVCEQIRWKQAHPMVAEEFENHIIDQKNAYIAEGVDEETATVKAIHEMGDPVLIGTELDRTHRPNVEWGLIALTGCVLLLGIVIRLFMIRDANISGIWTNSILAALLGIGFMIIAYLLDFTSIGVHAKAIYGGLILVTIAVMMISPTINGEKLYVPFLLLLLPTVFAGIIYRLRSRGYLGIVLCGGCMVIPVIIGMAVPNFSSAGLYALTCLTLLTLAVAKGWFHVNKLMAMLLVYIPVVITAIMVLLTIVSRSYHWQRLHTAIDPSLDPMGGGYLGTITRDMIQGAAWLGQGERASYPGFPLPQVHTDSVLTYLIHKFGWASFMVIMLLVLSFMIRAFVLCSRQKSMLGRLVSTSVLITFTLQVALYIAYNLGLQIFSPLTLPLISYGGTATIINMFLIGIMLSVFKSGDVVRDRLIQRKRNRLIEFVDGKLIIHLYTKQ</sequence>
<dbReference type="EMBL" id="JBBPCC010000009">
    <property type="protein sequence ID" value="MEK8129226.1"/>
    <property type="molecule type" value="Genomic_DNA"/>
</dbReference>
<accession>A0ABU9DLX1</accession>
<feature type="transmembrane region" description="Helical" evidence="6">
    <location>
        <begin position="80"/>
        <end position="101"/>
    </location>
</feature>